<protein>
    <submittedName>
        <fullName evidence="3">Acetyl esterase/lipase</fullName>
    </submittedName>
</protein>
<dbReference type="Pfam" id="PF07859">
    <property type="entry name" value="Abhydrolase_3"/>
    <property type="match status" value="1"/>
</dbReference>
<proteinExistence type="predicted"/>
<dbReference type="InterPro" id="IPR050300">
    <property type="entry name" value="GDXG_lipolytic_enzyme"/>
</dbReference>
<dbReference type="PANTHER" id="PTHR48081:SF8">
    <property type="entry name" value="ALPHA_BETA HYDROLASE FOLD-3 DOMAIN-CONTAINING PROTEIN-RELATED"/>
    <property type="match status" value="1"/>
</dbReference>
<feature type="domain" description="Alpha/beta hydrolase fold-3" evidence="2">
    <location>
        <begin position="86"/>
        <end position="286"/>
    </location>
</feature>
<dbReference type="EMBL" id="FOMR01000002">
    <property type="protein sequence ID" value="SFD58816.1"/>
    <property type="molecule type" value="Genomic_DNA"/>
</dbReference>
<keyword evidence="1" id="KW-0378">Hydrolase</keyword>
<dbReference type="AlphaFoldDB" id="A0A1I1TJK3"/>
<dbReference type="GO" id="GO:0016787">
    <property type="term" value="F:hydrolase activity"/>
    <property type="evidence" value="ECO:0007669"/>
    <property type="project" value="UniProtKB-KW"/>
</dbReference>
<evidence type="ECO:0000256" key="1">
    <source>
        <dbReference type="ARBA" id="ARBA00022801"/>
    </source>
</evidence>
<dbReference type="Proteomes" id="UP000199474">
    <property type="component" value="Unassembled WGS sequence"/>
</dbReference>
<accession>A0A1I1TJK3</accession>
<evidence type="ECO:0000313" key="3">
    <source>
        <dbReference type="EMBL" id="SFD58816.1"/>
    </source>
</evidence>
<dbReference type="OrthoDB" id="9815425at2"/>
<dbReference type="InterPro" id="IPR029058">
    <property type="entry name" value="AB_hydrolase_fold"/>
</dbReference>
<dbReference type="InterPro" id="IPR013094">
    <property type="entry name" value="AB_hydrolase_3"/>
</dbReference>
<dbReference type="SUPFAM" id="SSF53474">
    <property type="entry name" value="alpha/beta-Hydrolases"/>
    <property type="match status" value="1"/>
</dbReference>
<dbReference type="STRING" id="640948.SAMN05216238_102310"/>
<organism evidence="3 4">
    <name type="scientific">Lentibacillus persicus</name>
    <dbReference type="NCBI Taxonomy" id="640948"/>
    <lineage>
        <taxon>Bacteria</taxon>
        <taxon>Bacillati</taxon>
        <taxon>Bacillota</taxon>
        <taxon>Bacilli</taxon>
        <taxon>Bacillales</taxon>
        <taxon>Bacillaceae</taxon>
        <taxon>Lentibacillus</taxon>
    </lineage>
</organism>
<evidence type="ECO:0000259" key="2">
    <source>
        <dbReference type="Pfam" id="PF07859"/>
    </source>
</evidence>
<keyword evidence="4" id="KW-1185">Reference proteome</keyword>
<name>A0A1I1TJK3_9BACI</name>
<dbReference type="PANTHER" id="PTHR48081">
    <property type="entry name" value="AB HYDROLASE SUPERFAMILY PROTEIN C4A8.06C"/>
    <property type="match status" value="1"/>
</dbReference>
<dbReference type="Gene3D" id="3.40.50.1820">
    <property type="entry name" value="alpha/beta hydrolase"/>
    <property type="match status" value="1"/>
</dbReference>
<reference evidence="4" key="1">
    <citation type="submission" date="2016-10" db="EMBL/GenBank/DDBJ databases">
        <authorList>
            <person name="Varghese N."/>
            <person name="Submissions S."/>
        </authorList>
    </citation>
    <scope>NUCLEOTIDE SEQUENCE [LARGE SCALE GENOMIC DNA]</scope>
    <source>
        <strain evidence="4">DSM 22530</strain>
    </source>
</reference>
<sequence>MMETGDSYSKESLKSKGFKLLLKLSNSKKFWKKSGDDLMKAIEMRRKLSDEPPKKLHQKLIIKKGEMNGNYYYELRPNQKNNNKPIFYVHGGAYVYRISRLHWNFLGKLVDKLNCPIVVPLYPLAPEHTYKHTLPFIYELYMQQLNTTKNQENMIIMGDSAGGGLALVLAQLLKEKQLEQPEQIILISPWLDLSLTNPEIAPIEKHDPFLVRDGLIEAGKMYAGMTDTKDPKVSPLYGELNGLADITLFMGTHDILAADARKFVAIAKQQGTSVHYIEAAKMVHIYPIYNFPESKIALKQIVDKLEGKA</sequence>
<gene>
    <name evidence="3" type="ORF">SAMN05216238_102310</name>
</gene>
<evidence type="ECO:0000313" key="4">
    <source>
        <dbReference type="Proteomes" id="UP000199474"/>
    </source>
</evidence>